<comment type="catalytic activity">
    <reaction evidence="2">
        <text>L-lysyl-L-alanine(out) = L-lysyl-L-alanine(in)</text>
        <dbReference type="Rhea" id="RHEA:79399"/>
        <dbReference type="ChEBI" id="CHEBI:229954"/>
    </reaction>
</comment>
<feature type="domain" description="Major facilitator superfamily (MFS) profile" evidence="20">
    <location>
        <begin position="22"/>
        <end position="452"/>
    </location>
</feature>
<evidence type="ECO:0000256" key="17">
    <source>
        <dbReference type="ARBA" id="ARBA00045709"/>
    </source>
</evidence>
<comment type="catalytic activity">
    <reaction evidence="14">
        <text>L-lysyl-glycine(out) = L-lysyl-glycine(in)</text>
        <dbReference type="Rhea" id="RHEA:79407"/>
        <dbReference type="ChEBI" id="CHEBI:191202"/>
    </reaction>
</comment>
<dbReference type="EMBL" id="AAYY01000006">
    <property type="protein sequence ID" value="EDP43525.1"/>
    <property type="molecule type" value="Genomic_DNA"/>
</dbReference>
<comment type="caution">
    <text evidence="21">The sequence shown here is derived from an EMBL/GenBank/DDBJ whole genome shotgun (WGS) entry which is preliminary data.</text>
</comment>
<organism evidence="21 22">
    <name type="scientific">Malassezia globosa (strain ATCC MYA-4612 / CBS 7966)</name>
    <name type="common">Dandruff-associated fungus</name>
    <dbReference type="NCBI Taxonomy" id="425265"/>
    <lineage>
        <taxon>Eukaryota</taxon>
        <taxon>Fungi</taxon>
        <taxon>Dikarya</taxon>
        <taxon>Basidiomycota</taxon>
        <taxon>Ustilaginomycotina</taxon>
        <taxon>Malasseziomycetes</taxon>
        <taxon>Malasseziales</taxon>
        <taxon>Malasseziaceae</taxon>
        <taxon>Malassezia</taxon>
    </lineage>
</organism>
<feature type="transmembrane region" description="Helical" evidence="19">
    <location>
        <begin position="67"/>
        <end position="89"/>
    </location>
</feature>
<gene>
    <name evidence="21" type="ORF">MGL_1738</name>
</gene>
<dbReference type="Proteomes" id="UP000008837">
    <property type="component" value="Unassembled WGS sequence"/>
</dbReference>
<comment type="catalytic activity">
    <reaction evidence="9">
        <text>L-arginyl-L-alpha-amino acid(out) = L-arginyl-L-alpha-amino acid(in)</text>
        <dbReference type="Rhea" id="RHEA:79371"/>
        <dbReference type="ChEBI" id="CHEBI:84315"/>
    </reaction>
</comment>
<name>A8Q157_MALGO</name>
<dbReference type="PROSITE" id="PS50850">
    <property type="entry name" value="MFS"/>
    <property type="match status" value="1"/>
</dbReference>
<comment type="catalytic activity">
    <reaction evidence="7">
        <text>L-alpha-aminoacyl-L-lysine(out) = L-alpha-aminoacyl-L-lysine(in)</text>
        <dbReference type="Rhea" id="RHEA:79383"/>
        <dbReference type="ChEBI" id="CHEBI:229966"/>
    </reaction>
</comment>
<comment type="catalytic activity">
    <reaction evidence="12">
        <text>L-histidyl-L-alpha-amino acid(out) = L-histidyl-L-alpha-amino acid(in)</text>
        <dbReference type="Rhea" id="RHEA:79379"/>
        <dbReference type="ChEBI" id="CHEBI:229964"/>
    </reaction>
</comment>
<accession>A8Q157</accession>
<comment type="catalytic activity">
    <reaction evidence="6">
        <text>L-lysyl-L-alpha-amino acid(out) = L-lysyl-L-alpha-amino acid(in)</text>
        <dbReference type="Rhea" id="RHEA:79387"/>
        <dbReference type="ChEBI" id="CHEBI:229965"/>
    </reaction>
</comment>
<comment type="catalytic activity">
    <reaction evidence="5">
        <text>L-alpha-aminoacyl-L-histidine(out) = L-alpha-aminoacyl-L-histidine(in)</text>
        <dbReference type="Rhea" id="RHEA:79375"/>
        <dbReference type="ChEBI" id="CHEBI:229967"/>
    </reaction>
</comment>
<comment type="subcellular location">
    <subcellularLocation>
        <location evidence="1">Membrane</location>
        <topology evidence="1">Multi-pass membrane protein</topology>
    </subcellularLocation>
</comment>
<dbReference type="InterPro" id="IPR020846">
    <property type="entry name" value="MFS_dom"/>
</dbReference>
<evidence type="ECO:0000256" key="2">
    <source>
        <dbReference type="ARBA" id="ARBA00044876"/>
    </source>
</evidence>
<comment type="catalytic activity">
    <reaction evidence="11">
        <text>L-arginyl-glycine(out) = L-arginyl-glycine(in)</text>
        <dbReference type="Rhea" id="RHEA:79391"/>
        <dbReference type="ChEBI" id="CHEBI:229955"/>
    </reaction>
</comment>
<keyword evidence="19" id="KW-1133">Transmembrane helix</keyword>
<dbReference type="GeneID" id="5855046"/>
<dbReference type="Gene3D" id="1.20.1250.20">
    <property type="entry name" value="MFS general substrate transporter like domains"/>
    <property type="match status" value="1"/>
</dbReference>
<feature type="transmembrane region" description="Helical" evidence="19">
    <location>
        <begin position="95"/>
        <end position="114"/>
    </location>
</feature>
<dbReference type="InterPro" id="IPR036259">
    <property type="entry name" value="MFS_trans_sf"/>
</dbReference>
<comment type="catalytic activity">
    <reaction evidence="10">
        <text>L-lysyl-L-lysine(out) = L-lysyl-L-lysine(in)</text>
        <dbReference type="Rhea" id="RHEA:79403"/>
        <dbReference type="ChEBI" id="CHEBI:229956"/>
    </reaction>
</comment>
<feature type="transmembrane region" description="Helical" evidence="19">
    <location>
        <begin position="193"/>
        <end position="217"/>
    </location>
</feature>
<evidence type="ECO:0000256" key="1">
    <source>
        <dbReference type="ARBA" id="ARBA00004141"/>
    </source>
</evidence>
<dbReference type="InParanoid" id="A8Q157"/>
<dbReference type="STRING" id="425265.A8Q157"/>
<dbReference type="PANTHER" id="PTHR23512:SF12">
    <property type="entry name" value="TRANSPORTER, PUTATIVE (AFU_ORTHOLOGUE AFUA_4G00260)-RELATED"/>
    <property type="match status" value="1"/>
</dbReference>
<dbReference type="RefSeq" id="XP_001730739.1">
    <property type="nucleotide sequence ID" value="XM_001730687.1"/>
</dbReference>
<feature type="transmembrane region" description="Helical" evidence="19">
    <location>
        <begin position="249"/>
        <end position="269"/>
    </location>
</feature>
<sequence>MDTHKPRVIATCNSAAAASWRQKLVVVLTTLCLAIGANYIAAALPTLKTIILQHTYYHGRLIDNAKYGVMMSASTLINTVLPILSGVLVDLYGPALIAIFFSSSIVVGSLLLALGASNGNFNLINAGEILHGIGNVTVHMCQLKLYAHWFCGSADTGPGLLGLLTGLDVAIGRVFGLIGTLTPIPLSEATGKWYWAFWLGLIFSIFAWALSLVYMCYEYTLPSSMRVSTALDAKRDSAYHRIRAFLPQLWTNTIDLPVAFWILIFLQLLQTGVVATYGSNTVDIMVQTRGHASQEDVKLSAYKYSMHYAIPIVLTPLVGYGFDLWGHRSQVIIFGAAFYVISMALLGFYHVHPAVPLLFDAFGYTVNNVPFVATIPLLVKRPSLIGTAHGFWKSYNASGETIMQIVGGALQDRAVLNGLPQSQKYNYMLYLLLAMKGVDFFYGMIYHYLDTRYFGSVMLMSEKQRAKQEAKLNVSGDAPPGTLCSPRIVWTVAGCIVSVLMIAAAYTIFIVFWITDPEHKPGSA</sequence>
<evidence type="ECO:0000256" key="4">
    <source>
        <dbReference type="ARBA" id="ARBA00044881"/>
    </source>
</evidence>
<evidence type="ECO:0000256" key="9">
    <source>
        <dbReference type="ARBA" id="ARBA00044899"/>
    </source>
</evidence>
<evidence type="ECO:0000259" key="20">
    <source>
        <dbReference type="PROSITE" id="PS50850"/>
    </source>
</evidence>
<feature type="transmembrane region" description="Helical" evidence="19">
    <location>
        <begin position="427"/>
        <end position="449"/>
    </location>
</feature>
<proteinExistence type="predicted"/>
<evidence type="ECO:0000256" key="14">
    <source>
        <dbReference type="ARBA" id="ARBA00044924"/>
    </source>
</evidence>
<dbReference type="OMA" id="TWTLWGG"/>
<dbReference type="GO" id="GO:0016020">
    <property type="term" value="C:membrane"/>
    <property type="evidence" value="ECO:0007669"/>
    <property type="project" value="UniProtKB-SubCell"/>
</dbReference>
<evidence type="ECO:0000256" key="6">
    <source>
        <dbReference type="ARBA" id="ARBA00044891"/>
    </source>
</evidence>
<evidence type="ECO:0000256" key="7">
    <source>
        <dbReference type="ARBA" id="ARBA00044893"/>
    </source>
</evidence>
<evidence type="ECO:0000256" key="5">
    <source>
        <dbReference type="ARBA" id="ARBA00044884"/>
    </source>
</evidence>
<comment type="subunit">
    <text evidence="18">Homodimer. Interacts with lysosomal protein GLMP (via lumenal domain); the interaction starts while both proteins are still in the endoplasmic reticulum and is required for stabilization of MFSD1 in lysosomes but has no direct effect on its targeting to lysosomes or transporter activity.</text>
</comment>
<evidence type="ECO:0000256" key="12">
    <source>
        <dbReference type="ARBA" id="ARBA00044912"/>
    </source>
</evidence>
<evidence type="ECO:0000256" key="18">
    <source>
        <dbReference type="ARBA" id="ARBA00046376"/>
    </source>
</evidence>
<evidence type="ECO:0000256" key="13">
    <source>
        <dbReference type="ARBA" id="ARBA00044919"/>
    </source>
</evidence>
<comment type="catalytic activity">
    <reaction evidence="4">
        <text>L-alpha-aminoacyl-L-arginine(out) = L-alpha-aminoacyl-L-arginine(in)</text>
        <dbReference type="Rhea" id="RHEA:79367"/>
        <dbReference type="ChEBI" id="CHEBI:229968"/>
    </reaction>
</comment>
<dbReference type="AlphaFoldDB" id="A8Q157"/>
<keyword evidence="22" id="KW-1185">Reference proteome</keyword>
<comment type="catalytic activity">
    <reaction evidence="13">
        <text>L-alanyl-L-lysine(out) = L-alanyl-L-lysine(in)</text>
        <dbReference type="Rhea" id="RHEA:79415"/>
        <dbReference type="ChEBI" id="CHEBI:192470"/>
    </reaction>
</comment>
<dbReference type="SUPFAM" id="SSF103473">
    <property type="entry name" value="MFS general substrate transporter"/>
    <property type="match status" value="1"/>
</dbReference>
<dbReference type="VEuPathDB" id="FungiDB:MGL_1738"/>
<evidence type="ECO:0000256" key="16">
    <source>
        <dbReference type="ARBA" id="ARBA00045018"/>
    </source>
</evidence>
<evidence type="ECO:0000313" key="22">
    <source>
        <dbReference type="Proteomes" id="UP000008837"/>
    </source>
</evidence>
<feature type="transmembrane region" description="Helical" evidence="19">
    <location>
        <begin position="160"/>
        <end position="181"/>
    </location>
</feature>
<evidence type="ECO:0000313" key="21">
    <source>
        <dbReference type="EMBL" id="EDP43525.1"/>
    </source>
</evidence>
<keyword evidence="19" id="KW-0812">Transmembrane</keyword>
<dbReference type="KEGG" id="mgl:MGL_1738"/>
<reference evidence="21 22" key="1">
    <citation type="journal article" date="2007" name="Proc. Natl. Acad. Sci. U.S.A.">
        <title>Dandruff-associated Malassezia genomes reveal convergent and divergent virulence traits shared with plant and human fungal pathogens.</title>
        <authorList>
            <person name="Xu J."/>
            <person name="Saunders C.W."/>
            <person name="Hu P."/>
            <person name="Grant R.A."/>
            <person name="Boekhout T."/>
            <person name="Kuramae E.E."/>
            <person name="Kronstad J.W."/>
            <person name="Deangelis Y.M."/>
            <person name="Reeder N.L."/>
            <person name="Johnstone K.R."/>
            <person name="Leland M."/>
            <person name="Fieno A.M."/>
            <person name="Begley W.M."/>
            <person name="Sun Y."/>
            <person name="Lacey M.P."/>
            <person name="Chaudhary T."/>
            <person name="Keough T."/>
            <person name="Chu L."/>
            <person name="Sears R."/>
            <person name="Yuan B."/>
            <person name="Dawson T.L.Jr."/>
        </authorList>
    </citation>
    <scope>NUCLEOTIDE SEQUENCE [LARGE SCALE GENOMIC DNA]</scope>
    <source>
        <strain evidence="22">ATCC MYA-4612 / CBS 7966</strain>
    </source>
</reference>
<feature type="transmembrane region" description="Helical" evidence="19">
    <location>
        <begin position="24"/>
        <end position="47"/>
    </location>
</feature>
<feature type="transmembrane region" description="Helical" evidence="19">
    <location>
        <begin position="361"/>
        <end position="379"/>
    </location>
</feature>
<evidence type="ECO:0000256" key="15">
    <source>
        <dbReference type="ARBA" id="ARBA00044985"/>
    </source>
</evidence>
<protein>
    <recommendedName>
        <fullName evidence="15">Lysosomal dipeptide transporter MFSD1</fullName>
    </recommendedName>
    <alternativeName>
        <fullName evidence="16">Major facilitator superfamily domain-containing protein 1</fullName>
    </alternativeName>
</protein>
<evidence type="ECO:0000256" key="11">
    <source>
        <dbReference type="ARBA" id="ARBA00044903"/>
    </source>
</evidence>
<dbReference type="Pfam" id="PF07690">
    <property type="entry name" value="MFS_1"/>
    <property type="match status" value="1"/>
</dbReference>
<evidence type="ECO:0000256" key="3">
    <source>
        <dbReference type="ARBA" id="ARBA00044878"/>
    </source>
</evidence>
<dbReference type="InterPro" id="IPR011701">
    <property type="entry name" value="MFS"/>
</dbReference>
<dbReference type="PANTHER" id="PTHR23512">
    <property type="entry name" value="MAJOR FACILITATOR SUPERFAMILY DOMAIN-CONTAINING PROTEIN 1"/>
    <property type="match status" value="1"/>
</dbReference>
<feature type="transmembrane region" description="Helical" evidence="19">
    <location>
        <begin position="488"/>
        <end position="514"/>
    </location>
</feature>
<comment type="function">
    <text evidence="17">Lysosomal dipeptide uniporter that selectively exports lysine, arginine or histidine-containing dipeptides with a net positive charge from the lysosome lumen into the cytosol. Could play a role in a specific type of protein O-glycosylation indirectly regulating macrophages migration and tissue invasion. Also essential for liver homeostasis.</text>
</comment>
<dbReference type="GO" id="GO:0022857">
    <property type="term" value="F:transmembrane transporter activity"/>
    <property type="evidence" value="ECO:0007669"/>
    <property type="project" value="InterPro"/>
</dbReference>
<evidence type="ECO:0000256" key="8">
    <source>
        <dbReference type="ARBA" id="ARBA00044898"/>
    </source>
</evidence>
<comment type="catalytic activity">
    <reaction evidence="3">
        <text>L-histidyl-glycine(out) = L-histidyl-glycine(in)</text>
        <dbReference type="Rhea" id="RHEA:79395"/>
        <dbReference type="ChEBI" id="CHEBI:229957"/>
    </reaction>
</comment>
<keyword evidence="19" id="KW-0472">Membrane</keyword>
<evidence type="ECO:0000256" key="10">
    <source>
        <dbReference type="ARBA" id="ARBA00044900"/>
    </source>
</evidence>
<dbReference type="InterPro" id="IPR052187">
    <property type="entry name" value="MFSD1"/>
</dbReference>
<feature type="transmembrane region" description="Helical" evidence="19">
    <location>
        <begin position="306"/>
        <end position="324"/>
    </location>
</feature>
<feature type="transmembrane region" description="Helical" evidence="19">
    <location>
        <begin position="331"/>
        <end position="349"/>
    </location>
</feature>
<comment type="catalytic activity">
    <reaction evidence="8">
        <text>L-aspartyl-L-lysine(out) = L-aspartyl-L-lysine(in)</text>
        <dbReference type="Rhea" id="RHEA:79411"/>
        <dbReference type="ChEBI" id="CHEBI:229953"/>
    </reaction>
</comment>
<dbReference type="OrthoDB" id="424834at2759"/>
<evidence type="ECO:0000256" key="19">
    <source>
        <dbReference type="SAM" id="Phobius"/>
    </source>
</evidence>